<feature type="compositionally biased region" description="Basic and acidic residues" evidence="1">
    <location>
        <begin position="642"/>
        <end position="657"/>
    </location>
</feature>
<accession>G2X366</accession>
<reference evidence="3 4" key="1">
    <citation type="submission" date="2008-03" db="EMBL/GenBank/DDBJ databases">
        <title>The Genome Sequence of Verticillium dahliae VdLs.17.</title>
        <authorList>
            <consortium name="The Broad Institute Genome Sequencing Platform"/>
            <person name="Ma L.-J.J."/>
            <person name="Klosterman S.J."/>
            <person name="Subbarao K."/>
            <person name="Dobinson K."/>
            <person name="Veronese P."/>
            <person name="Kang S."/>
            <person name="Gold S.E."/>
            <person name="Young S."/>
            <person name="Jaffe D."/>
            <person name="Gnerre S."/>
            <person name="Berlin A."/>
            <person name="Heiman D."/>
            <person name="Hepburn T."/>
            <person name="Sykes S."/>
            <person name="Alvarado L."/>
            <person name="Kodira C.D."/>
            <person name="Lander E."/>
            <person name="Galagan J."/>
            <person name="Nusbaum C."/>
            <person name="Birren B."/>
        </authorList>
    </citation>
    <scope>NUCLEOTIDE SEQUENCE [LARGE SCALE GENOMIC DNA]</scope>
    <source>
        <strain evidence="4">VdLs.17 / ATCC MYA-4575 / FGSC 10137</strain>
    </source>
</reference>
<dbReference type="GeneID" id="20706314"/>
<dbReference type="KEGG" id="vda:VDAG_04851"/>
<organism evidence="3 4">
    <name type="scientific">Verticillium dahliae (strain VdLs.17 / ATCC MYA-4575 / FGSC 10137)</name>
    <name type="common">Verticillium wilt</name>
    <dbReference type="NCBI Taxonomy" id="498257"/>
    <lineage>
        <taxon>Eukaryota</taxon>
        <taxon>Fungi</taxon>
        <taxon>Dikarya</taxon>
        <taxon>Ascomycota</taxon>
        <taxon>Pezizomycotina</taxon>
        <taxon>Sordariomycetes</taxon>
        <taxon>Hypocreomycetidae</taxon>
        <taxon>Glomerellales</taxon>
        <taxon>Plectosphaerellaceae</taxon>
        <taxon>Verticillium</taxon>
    </lineage>
</organism>
<feature type="region of interest" description="Disordered" evidence="1">
    <location>
        <begin position="576"/>
        <end position="681"/>
    </location>
</feature>
<dbReference type="InParanoid" id="G2X366"/>
<evidence type="ECO:0000313" key="3">
    <source>
        <dbReference type="EMBL" id="EGY23413.1"/>
    </source>
</evidence>
<protein>
    <recommendedName>
        <fullName evidence="2">MULE transposase domain-containing protein</fullName>
    </recommendedName>
</protein>
<feature type="domain" description="MULE transposase" evidence="2">
    <location>
        <begin position="218"/>
        <end position="282"/>
    </location>
</feature>
<dbReference type="InterPro" id="IPR052579">
    <property type="entry name" value="Zinc_finger_SWIM"/>
</dbReference>
<dbReference type="Pfam" id="PF10551">
    <property type="entry name" value="MULE"/>
    <property type="match status" value="1"/>
</dbReference>
<sequence>MDLDIEDIQDRLVPVGTLGAPREDEEAEERFPPIPNPPDCPPADTVDDLQKSLQDFARANGFAIIRRNASNYRNGKPTYYNIIDDWKWSFTLKNGDHNHGPSIDPSVHKLHRKMTEQQLTLLATVSKHKAIKSREAAAIVRDAVPGSLVKQKDIDNARQRLRLDALQGRTPVQAFFHILRDSGLRHRVLWSVDYPDRADAIVWTYPWCERMWKRFPEVLGLDNTYKTNRFKMPFFQVTGTTDISSLFNCAFGLVSNERREGYDFLLQSIESIRTEIGAAQPHLQLCIFHINANVKMNAKKKWKGPGGILDDELDVNRDKEAAEAAAIQDAIDNAGPVGRRELPATAVEHRPSGFYRLWQYVIYADAEEDFKAAWQRLQDEFKDQEAVLEYVIGTYMPYRHQWAHCYISQYTNFGVRTNSPTETAHKDIKSFVVNGNSDLFALANAVDQMLKNKQRTYTERIAEMETKTRRIYLGQDWLGTVSKEVGYHALGLLSKQRLIALTALPTAEKPNPPGLQPCQVRFTNQYRLPCSHRLLELFKAGKQLTKDFIHPRWWLRQPLNVADSLLGIKDPKIVTSLRGRPRNDRTSSGVDTPSSSAAPASSAGRQPRQASNPAPRPVRASIRRNRSAFEDDDREWPQEADEQVKRRREEEDGDNRVKRQRAPRKCSKCGSFEHNARTCSD</sequence>
<dbReference type="OMA" id="FKEVVTH"/>
<evidence type="ECO:0000313" key="4">
    <source>
        <dbReference type="Proteomes" id="UP000001611"/>
    </source>
</evidence>
<keyword evidence="4" id="KW-1185">Reference proteome</keyword>
<name>G2X366_VERDV</name>
<dbReference type="AlphaFoldDB" id="G2X366"/>
<gene>
    <name evidence="3" type="ORF">VDAG_04851</name>
</gene>
<evidence type="ECO:0000259" key="2">
    <source>
        <dbReference type="Pfam" id="PF10551"/>
    </source>
</evidence>
<dbReference type="eggNOG" id="ENOG502RS68">
    <property type="taxonomic scope" value="Eukaryota"/>
</dbReference>
<dbReference type="PANTHER" id="PTHR31569">
    <property type="entry name" value="SWIM-TYPE DOMAIN-CONTAINING PROTEIN"/>
    <property type="match status" value="1"/>
</dbReference>
<dbReference type="InterPro" id="IPR018289">
    <property type="entry name" value="MULE_transposase_dom"/>
</dbReference>
<feature type="compositionally biased region" description="Acidic residues" evidence="1">
    <location>
        <begin position="630"/>
        <end position="641"/>
    </location>
</feature>
<proteinExistence type="predicted"/>
<evidence type="ECO:0000256" key="1">
    <source>
        <dbReference type="SAM" id="MobiDB-lite"/>
    </source>
</evidence>
<dbReference type="STRING" id="498257.G2X366"/>
<feature type="region of interest" description="Disordered" evidence="1">
    <location>
        <begin position="14"/>
        <end position="39"/>
    </location>
</feature>
<dbReference type="HOGENOM" id="CLU_006029_1_0_1"/>
<dbReference type="PANTHER" id="PTHR31569:SF4">
    <property type="entry name" value="SWIM-TYPE DOMAIN-CONTAINING PROTEIN"/>
    <property type="match status" value="1"/>
</dbReference>
<dbReference type="RefSeq" id="XP_009652750.1">
    <property type="nucleotide sequence ID" value="XM_009654455.1"/>
</dbReference>
<dbReference type="Proteomes" id="UP000001611">
    <property type="component" value="Chromosome 3"/>
</dbReference>
<dbReference type="EMBL" id="DS572702">
    <property type="protein sequence ID" value="EGY23413.1"/>
    <property type="molecule type" value="Genomic_DNA"/>
</dbReference>
<feature type="compositionally biased region" description="Low complexity" evidence="1">
    <location>
        <begin position="593"/>
        <end position="603"/>
    </location>
</feature>
<feature type="compositionally biased region" description="Basic residues" evidence="1">
    <location>
        <begin position="658"/>
        <end position="667"/>
    </location>
</feature>